<dbReference type="AlphaFoldDB" id="A0A7J9FCV4"/>
<feature type="non-terminal residue" evidence="1">
    <location>
        <position position="101"/>
    </location>
</feature>
<proteinExistence type="predicted"/>
<accession>A0A7J9FCV4</accession>
<dbReference type="EMBL" id="JABEZW010000013">
    <property type="protein sequence ID" value="MBA0783087.1"/>
    <property type="molecule type" value="Genomic_DNA"/>
</dbReference>
<evidence type="ECO:0000313" key="2">
    <source>
        <dbReference type="Proteomes" id="UP000593568"/>
    </source>
</evidence>
<sequence>ASRLNFWPIATSGTSQCHWLFFQWSRCTNLTKETQGRLTNIPQEVYRDVEHRYDFLPTCEPFLTPKLETSPNYMDWFRHNSKSYLLLDSERSRQRPRRRPR</sequence>
<name>A0A7J9FCV4_9ROSI</name>
<comment type="caution">
    <text evidence="1">The sequence shown here is derived from an EMBL/GenBank/DDBJ whole genome shotgun (WGS) entry which is preliminary data.</text>
</comment>
<protein>
    <submittedName>
        <fullName evidence="1">Uncharacterized protein</fullName>
    </submittedName>
</protein>
<dbReference type="Proteomes" id="UP000593568">
    <property type="component" value="Unassembled WGS sequence"/>
</dbReference>
<keyword evidence="2" id="KW-1185">Reference proteome</keyword>
<reference evidence="1 2" key="1">
    <citation type="journal article" date="2019" name="Genome Biol. Evol.">
        <title>Insights into the evolution of the New World diploid cottons (Gossypium, subgenus Houzingenia) based on genome sequencing.</title>
        <authorList>
            <person name="Grover C.E."/>
            <person name="Arick M.A. 2nd"/>
            <person name="Thrash A."/>
            <person name="Conover J.L."/>
            <person name="Sanders W.S."/>
            <person name="Peterson D.G."/>
            <person name="Frelichowski J.E."/>
            <person name="Scheffler J.A."/>
            <person name="Scheffler B.E."/>
            <person name="Wendel J.F."/>
        </authorList>
    </citation>
    <scope>NUCLEOTIDE SEQUENCE [LARGE SCALE GENOMIC DNA]</scope>
    <source>
        <strain evidence="1">8</strain>
        <tissue evidence="1">Leaf</tissue>
    </source>
</reference>
<evidence type="ECO:0000313" key="1">
    <source>
        <dbReference type="EMBL" id="MBA0783087.1"/>
    </source>
</evidence>
<organism evidence="1 2">
    <name type="scientific">Gossypium trilobum</name>
    <dbReference type="NCBI Taxonomy" id="34281"/>
    <lineage>
        <taxon>Eukaryota</taxon>
        <taxon>Viridiplantae</taxon>
        <taxon>Streptophyta</taxon>
        <taxon>Embryophyta</taxon>
        <taxon>Tracheophyta</taxon>
        <taxon>Spermatophyta</taxon>
        <taxon>Magnoliopsida</taxon>
        <taxon>eudicotyledons</taxon>
        <taxon>Gunneridae</taxon>
        <taxon>Pentapetalae</taxon>
        <taxon>rosids</taxon>
        <taxon>malvids</taxon>
        <taxon>Malvales</taxon>
        <taxon>Malvaceae</taxon>
        <taxon>Malvoideae</taxon>
        <taxon>Gossypium</taxon>
    </lineage>
</organism>
<gene>
    <name evidence="1" type="ORF">Gotri_000859</name>
</gene>